<sequence length="395" mass="46823">MNIGFVSVWMERGAAYVTKTYIDILKEKHDVYVYGRGGEKYEKEMLPWTNYKVTWGYRIGGTRIIWEHFKKWLLKNNIDVVFFNEQREIDVVIKLRKFFPEIKIGTYVDYYKEDSIREFYLYDFLICNTKRHYEVFSNHPQAFYVKWGVDCELFRPIEKEGNSELVFFHSAGMSNRKGTDLLIKTFIKNRLYEKSKLIVHTQRDLNFLSANINDYNIEIINKTVTAPGLYHLGDVYVYPTYLDGLGLTIYEALACGLPVIATDYAPMNEIINEEVGKLVKVKKIYCRADGYYWPLTICDEEELARAMMYYIDNFGVLKIFKEKARRYAEKELNIEDRKKQIIDIFENTRIIKMNKQDIELLEKDILARKVKVIKNEIFDLLPDVLKLVIARFIKV</sequence>
<keyword evidence="2" id="KW-1185">Reference proteome</keyword>
<organism evidence="1 2">
    <name type="scientific">Caldicellulosiruptor diazotrophicus</name>
    <dbReference type="NCBI Taxonomy" id="2806205"/>
    <lineage>
        <taxon>Bacteria</taxon>
        <taxon>Bacillati</taxon>
        <taxon>Bacillota</taxon>
        <taxon>Bacillota incertae sedis</taxon>
        <taxon>Caldicellulosiruptorales</taxon>
        <taxon>Caldicellulosiruptoraceae</taxon>
        <taxon>Caldicellulosiruptor</taxon>
    </lineage>
</organism>
<gene>
    <name evidence="1" type="ORF">CaldiYA01_03260</name>
</gene>
<evidence type="ECO:0008006" key="3">
    <source>
        <dbReference type="Google" id="ProtNLM"/>
    </source>
</evidence>
<dbReference type="PANTHER" id="PTHR46656:SF3">
    <property type="entry name" value="PUTATIVE-RELATED"/>
    <property type="match status" value="1"/>
</dbReference>
<dbReference type="PANTHER" id="PTHR46656">
    <property type="entry name" value="PUTATIVE-RELATED"/>
    <property type="match status" value="1"/>
</dbReference>
<protein>
    <recommendedName>
        <fullName evidence="3">Glycosyl transferase group 1</fullName>
    </recommendedName>
</protein>
<evidence type="ECO:0000313" key="2">
    <source>
        <dbReference type="Proteomes" id="UP000663623"/>
    </source>
</evidence>
<dbReference type="EMBL" id="AP024480">
    <property type="protein sequence ID" value="BCS80366.1"/>
    <property type="molecule type" value="Genomic_DNA"/>
</dbReference>
<reference evidence="1 2" key="1">
    <citation type="submission" date="2021-02" db="EMBL/GenBank/DDBJ databases">
        <title>Nitrogen-fixing ability and nitrogen fixation related genes of thermophilic fermentative bacteria in the genus Caldicellulosiruptor.</title>
        <authorList>
            <person name="Chen Y."/>
            <person name="Nishihara A."/>
            <person name="Haruta S."/>
        </authorList>
    </citation>
    <scope>NUCLEOTIDE SEQUENCE [LARGE SCALE GENOMIC DNA]</scope>
    <source>
        <strain evidence="1 2">YA01</strain>
    </source>
</reference>
<dbReference type="Pfam" id="PF13692">
    <property type="entry name" value="Glyco_trans_1_4"/>
    <property type="match status" value="1"/>
</dbReference>
<dbReference type="Proteomes" id="UP000663623">
    <property type="component" value="Chromosome"/>
</dbReference>
<dbReference type="Gene3D" id="3.40.50.2000">
    <property type="entry name" value="Glycogen Phosphorylase B"/>
    <property type="match status" value="1"/>
</dbReference>
<proteinExistence type="predicted"/>
<dbReference type="CDD" id="cd03801">
    <property type="entry name" value="GT4_PimA-like"/>
    <property type="match status" value="1"/>
</dbReference>
<name>A0ABM7NJT2_9FIRM</name>
<dbReference type="RefSeq" id="WP_207180666.1">
    <property type="nucleotide sequence ID" value="NZ_AP024480.1"/>
</dbReference>
<evidence type="ECO:0000313" key="1">
    <source>
        <dbReference type="EMBL" id="BCS80366.1"/>
    </source>
</evidence>
<accession>A0ABM7NJT2</accession>
<dbReference type="SUPFAM" id="SSF53756">
    <property type="entry name" value="UDP-Glycosyltransferase/glycogen phosphorylase"/>
    <property type="match status" value="1"/>
</dbReference>